<dbReference type="Proteomes" id="UP000885738">
    <property type="component" value="Unassembled WGS sequence"/>
</dbReference>
<sequence length="145" mass="17411">MIWFDFSYKFPEIMKEKGWALYGYENWFFSLKRREAVSKIRFMETRKRYLILPYTKSDSLTKVLSLVKEIAKPPCYYQPKTSVVYPIDSLKVVSSGIMQIFIDSRLFLLFNPNWKGALPLVTLPFFMLNEKEIKERFNCYEKRLS</sequence>
<reference evidence="1" key="1">
    <citation type="journal article" date="2020" name="mSystems">
        <title>Genome- and Community-Level Interaction Insights into Carbon Utilization and Element Cycling Functions of Hydrothermarchaeota in Hydrothermal Sediment.</title>
        <authorList>
            <person name="Zhou Z."/>
            <person name="Liu Y."/>
            <person name="Xu W."/>
            <person name="Pan J."/>
            <person name="Luo Z.H."/>
            <person name="Li M."/>
        </authorList>
    </citation>
    <scope>NUCLEOTIDE SEQUENCE [LARGE SCALE GENOMIC DNA]</scope>
    <source>
        <strain evidence="1">HyVt-389</strain>
    </source>
</reference>
<dbReference type="EMBL" id="DRIH01000141">
    <property type="protein sequence ID" value="HEC67990.1"/>
    <property type="molecule type" value="Genomic_DNA"/>
</dbReference>
<comment type="caution">
    <text evidence="1">The sequence shown here is derived from an EMBL/GenBank/DDBJ whole genome shotgun (WGS) entry which is preliminary data.</text>
</comment>
<protein>
    <submittedName>
        <fullName evidence="1">Uncharacterized protein</fullName>
    </submittedName>
</protein>
<gene>
    <name evidence="1" type="ORF">ENI35_04160</name>
</gene>
<dbReference type="AlphaFoldDB" id="A0A7C1ZES8"/>
<accession>A0A7C1ZES8</accession>
<organism evidence="1">
    <name type="scientific">Desulfofervidus auxilii</name>
    <dbReference type="NCBI Taxonomy" id="1621989"/>
    <lineage>
        <taxon>Bacteria</taxon>
        <taxon>Pseudomonadati</taxon>
        <taxon>Thermodesulfobacteriota</taxon>
        <taxon>Candidatus Desulfofervidia</taxon>
        <taxon>Candidatus Desulfofervidales</taxon>
        <taxon>Candidatus Desulfofervidaceae</taxon>
        <taxon>Candidatus Desulfofervidus</taxon>
    </lineage>
</organism>
<proteinExistence type="predicted"/>
<evidence type="ECO:0000313" key="1">
    <source>
        <dbReference type="EMBL" id="HEC67990.1"/>
    </source>
</evidence>
<name>A0A7C1ZES8_DESA2</name>